<dbReference type="InterPro" id="IPR016190">
    <property type="entry name" value="Transl_init_fac_IF2/IF5_Zn-bd"/>
</dbReference>
<dbReference type="InterPro" id="IPR016024">
    <property type="entry name" value="ARM-type_fold"/>
</dbReference>
<keyword evidence="2" id="KW-0396">Initiation factor</keyword>
<dbReference type="InterPro" id="IPR016189">
    <property type="entry name" value="Transl_init_fac_IF2/IF5_N"/>
</dbReference>
<dbReference type="SUPFAM" id="SSF100966">
    <property type="entry name" value="Translation initiation factor 2 beta, aIF2beta, N-terminal domain"/>
    <property type="match status" value="1"/>
</dbReference>
<dbReference type="InterPro" id="IPR045196">
    <property type="entry name" value="IF2/IF5"/>
</dbReference>
<dbReference type="SMART" id="SM00515">
    <property type="entry name" value="eIF5C"/>
    <property type="match status" value="1"/>
</dbReference>
<sequence>MAAGVVNIRRDVDDKFYRYRMPLLLTKIEGKGNGIKTVIPNMSDVARALSRPPTYPTKFFGCELGAQTSFDEKNDRYIVNGAHDPTKLRELLDGFIEKFVLCKSCKNPETDLIITKTEEIIRDCKACGERTGVDMRHKLTTFIIKNPPKNPKKSKGSKKAAGESSTPPNGQAAENGNGAAEADAGAESDDELTKRIRAEAAELNAEAAIGKDDWSVDTSAEAVKARTKAVETSMAGLALGGGDDESDEDADSPYAQLGRWLEENRDVGAVEVYKKAEELSIAKKHRTVQVLGQALFTEKVVSELPKYMPLLKKMVTSEKHQKALLGGLERLVGVSYPALIPGVPKILMLYYQADVLEEEVIQQWGTHVSKKYVDRETSKKVRKASEPFLKWLEEAEDSEEDEE</sequence>
<protein>
    <recommendedName>
        <fullName evidence="7">W2 domain-containing protein</fullName>
    </recommendedName>
</protein>
<dbReference type="SMART" id="SM00653">
    <property type="entry name" value="eIF2B_5"/>
    <property type="match status" value="1"/>
</dbReference>
<evidence type="ECO:0000313" key="8">
    <source>
        <dbReference type="EMBL" id="KAJ3487030.1"/>
    </source>
</evidence>
<keyword evidence="9" id="KW-1185">Reference proteome</keyword>
<dbReference type="Pfam" id="PF02020">
    <property type="entry name" value="W2"/>
    <property type="match status" value="1"/>
</dbReference>
<organism evidence="8 9">
    <name type="scientific">Meripilus lineatus</name>
    <dbReference type="NCBI Taxonomy" id="2056292"/>
    <lineage>
        <taxon>Eukaryota</taxon>
        <taxon>Fungi</taxon>
        <taxon>Dikarya</taxon>
        <taxon>Basidiomycota</taxon>
        <taxon>Agaricomycotina</taxon>
        <taxon>Agaricomycetes</taxon>
        <taxon>Polyporales</taxon>
        <taxon>Meripilaceae</taxon>
        <taxon>Meripilus</taxon>
    </lineage>
</organism>
<dbReference type="FunFam" id="1.25.40.180:FF:000031">
    <property type="entry name" value="Eukaryotic translation initiation factor 5"/>
    <property type="match status" value="1"/>
</dbReference>
<dbReference type="GO" id="GO:0071074">
    <property type="term" value="F:eukaryotic initiation factor eIF2 binding"/>
    <property type="evidence" value="ECO:0007669"/>
    <property type="project" value="TreeGrafter"/>
</dbReference>
<dbReference type="FunFam" id="3.30.30.170:FF:000002">
    <property type="entry name" value="Eukaryotic translation initiation factor 5"/>
    <property type="match status" value="1"/>
</dbReference>
<comment type="similarity">
    <text evidence="1">Belongs to the eIF-2-beta/eIF-5 family.</text>
</comment>
<evidence type="ECO:0000259" key="7">
    <source>
        <dbReference type="PROSITE" id="PS51363"/>
    </source>
</evidence>
<dbReference type="Pfam" id="PF01873">
    <property type="entry name" value="eIF-5_eIF-2B"/>
    <property type="match status" value="1"/>
</dbReference>
<dbReference type="Gene3D" id="2.20.25.350">
    <property type="match status" value="1"/>
</dbReference>
<evidence type="ECO:0000256" key="4">
    <source>
        <dbReference type="ARBA" id="ARBA00022917"/>
    </source>
</evidence>
<evidence type="ECO:0000256" key="2">
    <source>
        <dbReference type="ARBA" id="ARBA00022540"/>
    </source>
</evidence>
<feature type="compositionally biased region" description="Low complexity" evidence="6">
    <location>
        <begin position="169"/>
        <end position="183"/>
    </location>
</feature>
<keyword evidence="3" id="KW-0547">Nucleotide-binding</keyword>
<feature type="domain" description="W2" evidence="7">
    <location>
        <begin position="247"/>
        <end position="402"/>
    </location>
</feature>
<reference evidence="8" key="1">
    <citation type="submission" date="2022-07" db="EMBL/GenBank/DDBJ databases">
        <title>Genome Sequence of Physisporinus lineatus.</title>
        <authorList>
            <person name="Buettner E."/>
        </authorList>
    </citation>
    <scope>NUCLEOTIDE SEQUENCE</scope>
    <source>
        <strain evidence="8">VT162</strain>
    </source>
</reference>
<dbReference type="PANTHER" id="PTHR23001:SF7">
    <property type="entry name" value="EUKARYOTIC TRANSLATION INITIATION FACTOR 5"/>
    <property type="match status" value="1"/>
</dbReference>
<evidence type="ECO:0000256" key="5">
    <source>
        <dbReference type="ARBA" id="ARBA00023134"/>
    </source>
</evidence>
<evidence type="ECO:0000256" key="3">
    <source>
        <dbReference type="ARBA" id="ARBA00022741"/>
    </source>
</evidence>
<dbReference type="FunFam" id="2.20.25.350:FF:000001">
    <property type="entry name" value="Eukaryotic translation initiation factor 5"/>
    <property type="match status" value="1"/>
</dbReference>
<feature type="region of interest" description="Disordered" evidence="6">
    <location>
        <begin position="141"/>
        <end position="191"/>
    </location>
</feature>
<dbReference type="GO" id="GO:0005092">
    <property type="term" value="F:GDP-dissociation inhibitor activity"/>
    <property type="evidence" value="ECO:0007669"/>
    <property type="project" value="TreeGrafter"/>
</dbReference>
<evidence type="ECO:0000313" key="9">
    <source>
        <dbReference type="Proteomes" id="UP001212997"/>
    </source>
</evidence>
<comment type="caution">
    <text evidence="8">The sequence shown here is derived from an EMBL/GenBank/DDBJ whole genome shotgun (WGS) entry which is preliminary data.</text>
</comment>
<dbReference type="Gene3D" id="3.30.30.170">
    <property type="match status" value="1"/>
</dbReference>
<proteinExistence type="inferred from homology"/>
<gene>
    <name evidence="8" type="ORF">NLI96_g3841</name>
</gene>
<dbReference type="Proteomes" id="UP001212997">
    <property type="component" value="Unassembled WGS sequence"/>
</dbReference>
<dbReference type="GO" id="GO:0005829">
    <property type="term" value="C:cytosol"/>
    <property type="evidence" value="ECO:0007669"/>
    <property type="project" value="TreeGrafter"/>
</dbReference>
<dbReference type="InterPro" id="IPR003307">
    <property type="entry name" value="W2_domain"/>
</dbReference>
<dbReference type="Gene3D" id="1.25.40.180">
    <property type="match status" value="1"/>
</dbReference>
<dbReference type="EMBL" id="JANAWD010000104">
    <property type="protein sequence ID" value="KAJ3487030.1"/>
    <property type="molecule type" value="Genomic_DNA"/>
</dbReference>
<dbReference type="PROSITE" id="PS51363">
    <property type="entry name" value="W2"/>
    <property type="match status" value="1"/>
</dbReference>
<keyword evidence="5" id="KW-0342">GTP-binding</keyword>
<accession>A0AAD5V7M3</accession>
<dbReference type="SUPFAM" id="SSF48371">
    <property type="entry name" value="ARM repeat"/>
    <property type="match status" value="1"/>
</dbReference>
<dbReference type="GO" id="GO:0001732">
    <property type="term" value="P:formation of cytoplasmic translation initiation complex"/>
    <property type="evidence" value="ECO:0007669"/>
    <property type="project" value="TreeGrafter"/>
</dbReference>
<evidence type="ECO:0000256" key="6">
    <source>
        <dbReference type="SAM" id="MobiDB-lite"/>
    </source>
</evidence>
<keyword evidence="4" id="KW-0648">Protein biosynthesis</keyword>
<dbReference type="GO" id="GO:0003743">
    <property type="term" value="F:translation initiation factor activity"/>
    <property type="evidence" value="ECO:0007669"/>
    <property type="project" value="UniProtKB-KW"/>
</dbReference>
<dbReference type="AlphaFoldDB" id="A0AAD5V7M3"/>
<dbReference type="SUPFAM" id="SSF75689">
    <property type="entry name" value="Zinc-binding domain of translation initiation factor 2 beta"/>
    <property type="match status" value="1"/>
</dbReference>
<name>A0AAD5V7M3_9APHY</name>
<dbReference type="InterPro" id="IPR002735">
    <property type="entry name" value="Transl_init_fac_IF2/IF5_dom"/>
</dbReference>
<dbReference type="PANTHER" id="PTHR23001">
    <property type="entry name" value="EUKARYOTIC TRANSLATION INITIATION FACTOR"/>
    <property type="match status" value="1"/>
</dbReference>
<dbReference type="GO" id="GO:0005525">
    <property type="term" value="F:GTP binding"/>
    <property type="evidence" value="ECO:0007669"/>
    <property type="project" value="UniProtKB-KW"/>
</dbReference>
<evidence type="ECO:0000256" key="1">
    <source>
        <dbReference type="ARBA" id="ARBA00010397"/>
    </source>
</evidence>
<dbReference type="CDD" id="cd11561">
    <property type="entry name" value="W2_eIF5"/>
    <property type="match status" value="1"/>
</dbReference>